<dbReference type="Pfam" id="PF13377">
    <property type="entry name" value="Peripla_BP_3"/>
    <property type="match status" value="1"/>
</dbReference>
<dbReference type="InterPro" id="IPR010982">
    <property type="entry name" value="Lambda_DNA-bd_dom_sf"/>
</dbReference>
<name>A0ABY3RNF5_9MICO</name>
<dbReference type="Proteomes" id="UP001199642">
    <property type="component" value="Chromosome"/>
</dbReference>
<keyword evidence="2" id="KW-0238">DNA-binding</keyword>
<evidence type="ECO:0000256" key="1">
    <source>
        <dbReference type="ARBA" id="ARBA00023015"/>
    </source>
</evidence>
<reference evidence="6 7" key="1">
    <citation type="submission" date="2023-01" db="EMBL/GenBank/DDBJ databases">
        <title>Characterization of estradiol degrading bacteria Microbacterium sp. MZT7 and reveal degrading genes through genome analysis.</title>
        <authorList>
            <person name="Hao P."/>
            <person name="Gao Y."/>
        </authorList>
    </citation>
    <scope>NUCLEOTIDE SEQUENCE [LARGE SCALE GENOMIC DNA]</scope>
    <source>
        <strain evidence="6 7">MZT7</strain>
    </source>
</reference>
<gene>
    <name evidence="6" type="ORF">K8F61_12305</name>
</gene>
<proteinExistence type="predicted"/>
<keyword evidence="7" id="KW-1185">Reference proteome</keyword>
<dbReference type="EMBL" id="CP082781">
    <property type="protein sequence ID" value="UGS25458.1"/>
    <property type="molecule type" value="Genomic_DNA"/>
</dbReference>
<feature type="domain" description="HTH lacI-type" evidence="5">
    <location>
        <begin position="11"/>
        <end position="65"/>
    </location>
</feature>
<feature type="region of interest" description="Disordered" evidence="4">
    <location>
        <begin position="327"/>
        <end position="358"/>
    </location>
</feature>
<organism evidence="6 7">
    <name type="scientific">Microbacterium resistens</name>
    <dbReference type="NCBI Taxonomy" id="156977"/>
    <lineage>
        <taxon>Bacteria</taxon>
        <taxon>Bacillati</taxon>
        <taxon>Actinomycetota</taxon>
        <taxon>Actinomycetes</taxon>
        <taxon>Micrococcales</taxon>
        <taxon>Microbacteriaceae</taxon>
        <taxon>Microbacterium</taxon>
    </lineage>
</organism>
<evidence type="ECO:0000313" key="6">
    <source>
        <dbReference type="EMBL" id="UGS25458.1"/>
    </source>
</evidence>
<keyword evidence="3" id="KW-0804">Transcription</keyword>
<dbReference type="InterPro" id="IPR046335">
    <property type="entry name" value="LacI/GalR-like_sensor"/>
</dbReference>
<evidence type="ECO:0000256" key="2">
    <source>
        <dbReference type="ARBA" id="ARBA00023125"/>
    </source>
</evidence>
<dbReference type="SUPFAM" id="SSF47413">
    <property type="entry name" value="lambda repressor-like DNA-binding domains"/>
    <property type="match status" value="1"/>
</dbReference>
<dbReference type="InterPro" id="IPR028082">
    <property type="entry name" value="Peripla_BP_I"/>
</dbReference>
<protein>
    <submittedName>
        <fullName evidence="6">LacI family transcriptional regulator</fullName>
    </submittedName>
</protein>
<dbReference type="PANTHER" id="PTHR30146">
    <property type="entry name" value="LACI-RELATED TRANSCRIPTIONAL REPRESSOR"/>
    <property type="match status" value="1"/>
</dbReference>
<dbReference type="CDD" id="cd06267">
    <property type="entry name" value="PBP1_LacI_sugar_binding-like"/>
    <property type="match status" value="1"/>
</dbReference>
<sequence length="358" mass="37904">MSETAEPPRRATLADVADAAGVATSTASRALATPGRGNPETRERILRIAEELGYSPTGSRRPAPPVPTRLVAVLVSDVTNPFYFGIIRGTQQALRVAGYSQILVHTEESPEMEESTLEDLRTAYDGAILTASRLSDERLAELSGELPIVALNRAVPGVPSVFIDTRLGFDQAIEHLASLGHRRICYVAGPPTSWANNVRWQAVIGACERLGLEYSRVGPYQPRTKAGAAAADAALNTGATACVAFNDLIAIGMLGRLKERGVRVPEDLSIVGCDDIFGADFCHPPLTTLTAPIAQAARMSVSMLLDRLQSGRVGSGALSRRQIASLPTHLTVRESTGPAPSRRGPHAATRPSAASGES</sequence>
<dbReference type="SMART" id="SM00354">
    <property type="entry name" value="HTH_LACI"/>
    <property type="match status" value="1"/>
</dbReference>
<dbReference type="RefSeq" id="WP_231819319.1">
    <property type="nucleotide sequence ID" value="NZ_CP082781.1"/>
</dbReference>
<evidence type="ECO:0000313" key="7">
    <source>
        <dbReference type="Proteomes" id="UP001199642"/>
    </source>
</evidence>
<evidence type="ECO:0000256" key="4">
    <source>
        <dbReference type="SAM" id="MobiDB-lite"/>
    </source>
</evidence>
<dbReference type="SUPFAM" id="SSF53822">
    <property type="entry name" value="Periplasmic binding protein-like I"/>
    <property type="match status" value="1"/>
</dbReference>
<dbReference type="PANTHER" id="PTHR30146:SF109">
    <property type="entry name" value="HTH-TYPE TRANSCRIPTIONAL REGULATOR GALS"/>
    <property type="match status" value="1"/>
</dbReference>
<dbReference type="Gene3D" id="1.10.260.40">
    <property type="entry name" value="lambda repressor-like DNA-binding domains"/>
    <property type="match status" value="1"/>
</dbReference>
<dbReference type="Pfam" id="PF00356">
    <property type="entry name" value="LacI"/>
    <property type="match status" value="1"/>
</dbReference>
<evidence type="ECO:0000259" key="5">
    <source>
        <dbReference type="PROSITE" id="PS50932"/>
    </source>
</evidence>
<keyword evidence="1" id="KW-0805">Transcription regulation</keyword>
<dbReference type="PROSITE" id="PS50932">
    <property type="entry name" value="HTH_LACI_2"/>
    <property type="match status" value="1"/>
</dbReference>
<dbReference type="Gene3D" id="3.40.50.2300">
    <property type="match status" value="2"/>
</dbReference>
<dbReference type="InterPro" id="IPR000843">
    <property type="entry name" value="HTH_LacI"/>
</dbReference>
<evidence type="ECO:0000256" key="3">
    <source>
        <dbReference type="ARBA" id="ARBA00023163"/>
    </source>
</evidence>
<accession>A0ABY3RNF5</accession>
<dbReference type="CDD" id="cd01392">
    <property type="entry name" value="HTH_LacI"/>
    <property type="match status" value="1"/>
</dbReference>